<evidence type="ECO:0000256" key="1">
    <source>
        <dbReference type="SAM" id="SignalP"/>
    </source>
</evidence>
<reference evidence="3" key="1">
    <citation type="submission" date="2016-01" db="EMBL/GenBank/DDBJ databases">
        <title>Draft genome of Chromobacterium sp. F49.</title>
        <authorList>
            <person name="Hong K.W."/>
        </authorList>
    </citation>
    <scope>NUCLEOTIDE SEQUENCE [LARGE SCALE GENOMIC DNA]</scope>
    <source>
        <strain evidence="3">P7IIIA</strain>
    </source>
</reference>
<sequence>MTKKWWIPLCLILLTLSGCLYPEERKTQNRVPYQDQITAVQQAVESFQKDTGVLPIKTKEADTDIYQKYLIDFNKLVPKYMQEPPGNAFEKGGTFQYVLIDVETKPTVKLADLVLTDKVQDVQVALNIYMAKHQYPPFKKIEAQGRHTLDFKKLGFKEDPYVTSPFTGKKLPLMVNGDAKVFIDYRKDLKSAVSSYSNELDKHEDIRHLLAIHSFFVPIYSVPYTVENNQLVFLIK</sequence>
<keyword evidence="1" id="KW-0732">Signal</keyword>
<dbReference type="Proteomes" id="UP000076567">
    <property type="component" value="Unassembled WGS sequence"/>
</dbReference>
<evidence type="ECO:0000313" key="2">
    <source>
        <dbReference type="EMBL" id="KZE66256.1"/>
    </source>
</evidence>
<feature type="chain" id="PRO_5038663450" description="DUF1672 family protein" evidence="1">
    <location>
        <begin position="23"/>
        <end position="236"/>
    </location>
</feature>
<gene>
    <name evidence="2" type="ORF">AWM68_07755</name>
</gene>
<dbReference type="RefSeq" id="WP_066241883.1">
    <property type="nucleotide sequence ID" value="NZ_LRFC01000023.1"/>
</dbReference>
<accession>A0A163R693</accession>
<keyword evidence="3" id="KW-1185">Reference proteome</keyword>
<name>A0A163R693_9BACL</name>
<evidence type="ECO:0008006" key="4">
    <source>
        <dbReference type="Google" id="ProtNLM"/>
    </source>
</evidence>
<evidence type="ECO:0000313" key="3">
    <source>
        <dbReference type="Proteomes" id="UP000076567"/>
    </source>
</evidence>
<feature type="signal peptide" evidence="1">
    <location>
        <begin position="1"/>
        <end position="22"/>
    </location>
</feature>
<dbReference type="PROSITE" id="PS51257">
    <property type="entry name" value="PROKAR_LIPOPROTEIN"/>
    <property type="match status" value="1"/>
</dbReference>
<dbReference type="AlphaFoldDB" id="A0A163R693"/>
<comment type="caution">
    <text evidence="2">The sequence shown here is derived from an EMBL/GenBank/DDBJ whole genome shotgun (WGS) entry which is preliminary data.</text>
</comment>
<organism evidence="2 3">
    <name type="scientific">Fictibacillus phosphorivorans</name>
    <dbReference type="NCBI Taxonomy" id="1221500"/>
    <lineage>
        <taxon>Bacteria</taxon>
        <taxon>Bacillati</taxon>
        <taxon>Bacillota</taxon>
        <taxon>Bacilli</taxon>
        <taxon>Bacillales</taxon>
        <taxon>Fictibacillaceae</taxon>
        <taxon>Fictibacillus</taxon>
    </lineage>
</organism>
<proteinExistence type="predicted"/>
<dbReference type="EMBL" id="LRFC01000023">
    <property type="protein sequence ID" value="KZE66256.1"/>
    <property type="molecule type" value="Genomic_DNA"/>
</dbReference>
<dbReference type="OrthoDB" id="2449131at2"/>
<protein>
    <recommendedName>
        <fullName evidence="4">DUF1672 family protein</fullName>
    </recommendedName>
</protein>